<dbReference type="KEGG" id="cmic:caldi_16790"/>
<dbReference type="GO" id="GO:0003677">
    <property type="term" value="F:DNA binding"/>
    <property type="evidence" value="ECO:0007669"/>
    <property type="project" value="UniProtKB-KW"/>
</dbReference>
<dbReference type="NCBIfam" id="TIGR00738">
    <property type="entry name" value="rrf2_super"/>
    <property type="match status" value="1"/>
</dbReference>
<dbReference type="GO" id="GO:0003700">
    <property type="term" value="F:DNA-binding transcription factor activity"/>
    <property type="evidence" value="ECO:0007669"/>
    <property type="project" value="TreeGrafter"/>
</dbReference>
<proteinExistence type="predicted"/>
<organism evidence="2 3">
    <name type="scientific">Caldinitratiruptor microaerophilus</name>
    <dbReference type="NCBI Taxonomy" id="671077"/>
    <lineage>
        <taxon>Bacteria</taxon>
        <taxon>Bacillati</taxon>
        <taxon>Bacillota</taxon>
        <taxon>Clostridia</taxon>
        <taxon>Eubacteriales</taxon>
        <taxon>Symbiobacteriaceae</taxon>
        <taxon>Caldinitratiruptor</taxon>
    </lineage>
</organism>
<dbReference type="InterPro" id="IPR036388">
    <property type="entry name" value="WH-like_DNA-bd_sf"/>
</dbReference>
<dbReference type="InterPro" id="IPR000944">
    <property type="entry name" value="Tscrpt_reg_Rrf2"/>
</dbReference>
<dbReference type="InterPro" id="IPR036390">
    <property type="entry name" value="WH_DNA-bd_sf"/>
</dbReference>
<gene>
    <name evidence="2" type="ORF">caldi_16790</name>
</gene>
<dbReference type="SUPFAM" id="SSF46785">
    <property type="entry name" value="Winged helix' DNA-binding domain"/>
    <property type="match status" value="1"/>
</dbReference>
<name>A0AA35G9S3_9FIRM</name>
<reference evidence="2" key="1">
    <citation type="submission" date="2022-03" db="EMBL/GenBank/DDBJ databases">
        <title>Complete genome sequence of Caldinitratiruptor microaerophilus.</title>
        <authorList>
            <person name="Mukaiyama R."/>
            <person name="Nishiyama T."/>
            <person name="Ueda K."/>
        </authorList>
    </citation>
    <scope>NUCLEOTIDE SEQUENCE</scope>
    <source>
        <strain evidence="2">JCM 16183</strain>
    </source>
</reference>
<dbReference type="Gene3D" id="1.10.10.10">
    <property type="entry name" value="Winged helix-like DNA-binding domain superfamily/Winged helix DNA-binding domain"/>
    <property type="match status" value="1"/>
</dbReference>
<dbReference type="PROSITE" id="PS51197">
    <property type="entry name" value="HTH_RRF2_2"/>
    <property type="match status" value="1"/>
</dbReference>
<dbReference type="RefSeq" id="WP_264844602.1">
    <property type="nucleotide sequence ID" value="NZ_AP025628.1"/>
</dbReference>
<dbReference type="Proteomes" id="UP001163687">
    <property type="component" value="Chromosome"/>
</dbReference>
<accession>A0AA35G9S3</accession>
<dbReference type="EMBL" id="AP025628">
    <property type="protein sequence ID" value="BDG60589.1"/>
    <property type="molecule type" value="Genomic_DNA"/>
</dbReference>
<protein>
    <submittedName>
        <fullName evidence="2">AsnC family transcriptional regulator</fullName>
    </submittedName>
</protein>
<sequence length="137" mass="15244">MRLSTKGRYGVKALFELAYHYGSGPLSLKEIADRQGLSEHYLEQIAAPLRRAGLVTSVRGAQGGYTLGRPPETITVGEILRALEGPLELEEEGDQVGSGAWRRVIERVGKLLDSMTLLHLVEEEKEELARRNLVYEI</sequence>
<dbReference type="PANTHER" id="PTHR33221:SF5">
    <property type="entry name" value="HTH-TYPE TRANSCRIPTIONAL REGULATOR ISCR"/>
    <property type="match status" value="1"/>
</dbReference>
<dbReference type="AlphaFoldDB" id="A0AA35G9S3"/>
<evidence type="ECO:0000256" key="1">
    <source>
        <dbReference type="ARBA" id="ARBA00023125"/>
    </source>
</evidence>
<dbReference type="InterPro" id="IPR030489">
    <property type="entry name" value="TR_Rrf2-type_CS"/>
</dbReference>
<keyword evidence="3" id="KW-1185">Reference proteome</keyword>
<evidence type="ECO:0000313" key="3">
    <source>
        <dbReference type="Proteomes" id="UP001163687"/>
    </source>
</evidence>
<dbReference type="PANTHER" id="PTHR33221">
    <property type="entry name" value="WINGED HELIX-TURN-HELIX TRANSCRIPTIONAL REGULATOR, RRF2 FAMILY"/>
    <property type="match status" value="1"/>
</dbReference>
<dbReference type="PROSITE" id="PS01332">
    <property type="entry name" value="HTH_RRF2_1"/>
    <property type="match status" value="1"/>
</dbReference>
<keyword evidence="1" id="KW-0238">DNA-binding</keyword>
<dbReference type="GO" id="GO:0005829">
    <property type="term" value="C:cytosol"/>
    <property type="evidence" value="ECO:0007669"/>
    <property type="project" value="TreeGrafter"/>
</dbReference>
<evidence type="ECO:0000313" key="2">
    <source>
        <dbReference type="EMBL" id="BDG60589.1"/>
    </source>
</evidence>
<dbReference type="Pfam" id="PF02082">
    <property type="entry name" value="Rrf2"/>
    <property type="match status" value="1"/>
</dbReference>